<evidence type="ECO:0000256" key="2">
    <source>
        <dbReference type="ARBA" id="ARBA00012438"/>
    </source>
</evidence>
<dbReference type="PANTHER" id="PTHR43047">
    <property type="entry name" value="TWO-COMPONENT HISTIDINE PROTEIN KINASE"/>
    <property type="match status" value="1"/>
</dbReference>
<evidence type="ECO:0000256" key="5">
    <source>
        <dbReference type="ARBA" id="ARBA00022777"/>
    </source>
</evidence>
<dbReference type="InterPro" id="IPR001789">
    <property type="entry name" value="Sig_transdc_resp-reg_receiver"/>
</dbReference>
<dbReference type="InterPro" id="IPR003661">
    <property type="entry name" value="HisK_dim/P_dom"/>
</dbReference>
<comment type="catalytic activity">
    <reaction evidence="1">
        <text>ATP + protein L-histidine = ADP + protein N-phospho-L-histidine.</text>
        <dbReference type="EC" id="2.7.13.3"/>
    </reaction>
</comment>
<keyword evidence="11" id="KW-1185">Reference proteome</keyword>
<evidence type="ECO:0000259" key="8">
    <source>
        <dbReference type="PROSITE" id="PS50109"/>
    </source>
</evidence>
<dbReference type="Gene3D" id="1.10.287.130">
    <property type="match status" value="1"/>
</dbReference>
<dbReference type="CDD" id="cd00082">
    <property type="entry name" value="HisKA"/>
    <property type="match status" value="1"/>
</dbReference>
<dbReference type="EC" id="2.7.13.3" evidence="2"/>
<accession>A0AAU9JDC0</accession>
<dbReference type="Gene3D" id="3.40.50.2300">
    <property type="match status" value="1"/>
</dbReference>
<dbReference type="InterPro" id="IPR036890">
    <property type="entry name" value="HATPase_C_sf"/>
</dbReference>
<keyword evidence="3 6" id="KW-0597">Phosphoprotein</keyword>
<keyword evidence="7" id="KW-0472">Membrane</keyword>
<evidence type="ECO:0000259" key="9">
    <source>
        <dbReference type="PROSITE" id="PS50110"/>
    </source>
</evidence>
<comment type="caution">
    <text evidence="10">The sequence shown here is derived from an EMBL/GenBank/DDBJ whole genome shotgun (WGS) entry which is preliminary data.</text>
</comment>
<dbReference type="InterPro" id="IPR036097">
    <property type="entry name" value="HisK_dim/P_sf"/>
</dbReference>
<dbReference type="PRINTS" id="PR00344">
    <property type="entry name" value="BCTRLSENSOR"/>
</dbReference>
<dbReference type="PROSITE" id="PS50109">
    <property type="entry name" value="HIS_KIN"/>
    <property type="match status" value="1"/>
</dbReference>
<dbReference type="GO" id="GO:0005886">
    <property type="term" value="C:plasma membrane"/>
    <property type="evidence" value="ECO:0007669"/>
    <property type="project" value="TreeGrafter"/>
</dbReference>
<dbReference type="PROSITE" id="PS50110">
    <property type="entry name" value="RESPONSE_REGULATORY"/>
    <property type="match status" value="1"/>
</dbReference>
<feature type="domain" description="Response regulatory" evidence="9">
    <location>
        <begin position="593"/>
        <end position="718"/>
    </location>
</feature>
<dbReference type="Proteomes" id="UP001162131">
    <property type="component" value="Unassembled WGS sequence"/>
</dbReference>
<dbReference type="InterPro" id="IPR004358">
    <property type="entry name" value="Sig_transdc_His_kin-like_C"/>
</dbReference>
<dbReference type="SUPFAM" id="SSF52172">
    <property type="entry name" value="CheY-like"/>
    <property type="match status" value="1"/>
</dbReference>
<feature type="transmembrane region" description="Helical" evidence="7">
    <location>
        <begin position="25"/>
        <end position="42"/>
    </location>
</feature>
<dbReference type="InterPro" id="IPR003594">
    <property type="entry name" value="HATPase_dom"/>
</dbReference>
<evidence type="ECO:0000256" key="6">
    <source>
        <dbReference type="PROSITE-ProRule" id="PRU00169"/>
    </source>
</evidence>
<reference evidence="10" key="1">
    <citation type="submission" date="2021-09" db="EMBL/GenBank/DDBJ databases">
        <authorList>
            <consortium name="AG Swart"/>
            <person name="Singh M."/>
            <person name="Singh A."/>
            <person name="Seah K."/>
            <person name="Emmerich C."/>
        </authorList>
    </citation>
    <scope>NUCLEOTIDE SEQUENCE</scope>
    <source>
        <strain evidence="10">ATCC30299</strain>
    </source>
</reference>
<dbReference type="SMART" id="SM00448">
    <property type="entry name" value="REC"/>
    <property type="match status" value="1"/>
</dbReference>
<dbReference type="PANTHER" id="PTHR43047:SF72">
    <property type="entry name" value="OSMOSENSING HISTIDINE PROTEIN KINASE SLN1"/>
    <property type="match status" value="1"/>
</dbReference>
<evidence type="ECO:0000256" key="4">
    <source>
        <dbReference type="ARBA" id="ARBA00022679"/>
    </source>
</evidence>
<dbReference type="AlphaFoldDB" id="A0AAU9JDC0"/>
<dbReference type="EMBL" id="CAJZBQ010000034">
    <property type="protein sequence ID" value="CAG9323518.1"/>
    <property type="molecule type" value="Genomic_DNA"/>
</dbReference>
<dbReference type="CDD" id="cd17546">
    <property type="entry name" value="REC_hyHK_CKI1_RcsC-like"/>
    <property type="match status" value="1"/>
</dbReference>
<evidence type="ECO:0000256" key="7">
    <source>
        <dbReference type="SAM" id="Phobius"/>
    </source>
</evidence>
<dbReference type="SMART" id="SM00388">
    <property type="entry name" value="HisKA"/>
    <property type="match status" value="1"/>
</dbReference>
<dbReference type="Pfam" id="PF00072">
    <property type="entry name" value="Response_reg"/>
    <property type="match status" value="1"/>
</dbReference>
<feature type="transmembrane region" description="Helical" evidence="7">
    <location>
        <begin position="79"/>
        <end position="100"/>
    </location>
</feature>
<dbReference type="SUPFAM" id="SSF55874">
    <property type="entry name" value="ATPase domain of HSP90 chaperone/DNA topoisomerase II/histidine kinase"/>
    <property type="match status" value="1"/>
</dbReference>
<evidence type="ECO:0000256" key="1">
    <source>
        <dbReference type="ARBA" id="ARBA00000085"/>
    </source>
</evidence>
<dbReference type="GO" id="GO:0009927">
    <property type="term" value="F:histidine phosphotransfer kinase activity"/>
    <property type="evidence" value="ECO:0007669"/>
    <property type="project" value="TreeGrafter"/>
</dbReference>
<feature type="transmembrane region" description="Helical" evidence="7">
    <location>
        <begin position="152"/>
        <end position="172"/>
    </location>
</feature>
<protein>
    <recommendedName>
        <fullName evidence="2">histidine kinase</fullName>
        <ecNumber evidence="2">2.7.13.3</ecNumber>
    </recommendedName>
</protein>
<keyword evidence="5" id="KW-0418">Kinase</keyword>
<dbReference type="GO" id="GO:0000155">
    <property type="term" value="F:phosphorelay sensor kinase activity"/>
    <property type="evidence" value="ECO:0007669"/>
    <property type="project" value="InterPro"/>
</dbReference>
<dbReference type="SMART" id="SM00387">
    <property type="entry name" value="HATPase_c"/>
    <property type="match status" value="1"/>
</dbReference>
<dbReference type="Pfam" id="PF02518">
    <property type="entry name" value="HATPase_c"/>
    <property type="match status" value="1"/>
</dbReference>
<keyword evidence="7" id="KW-0812">Transmembrane</keyword>
<dbReference type="Gene3D" id="3.30.565.10">
    <property type="entry name" value="Histidine kinase-like ATPase, C-terminal domain"/>
    <property type="match status" value="1"/>
</dbReference>
<evidence type="ECO:0000313" key="11">
    <source>
        <dbReference type="Proteomes" id="UP001162131"/>
    </source>
</evidence>
<feature type="modified residue" description="4-aspartylphosphate" evidence="6">
    <location>
        <position position="647"/>
    </location>
</feature>
<keyword evidence="7" id="KW-1133">Transmembrane helix</keyword>
<organism evidence="10 11">
    <name type="scientific">Blepharisma stoltei</name>
    <dbReference type="NCBI Taxonomy" id="1481888"/>
    <lineage>
        <taxon>Eukaryota</taxon>
        <taxon>Sar</taxon>
        <taxon>Alveolata</taxon>
        <taxon>Ciliophora</taxon>
        <taxon>Postciliodesmatophora</taxon>
        <taxon>Heterotrichea</taxon>
        <taxon>Heterotrichida</taxon>
        <taxon>Blepharismidae</taxon>
        <taxon>Blepharisma</taxon>
    </lineage>
</organism>
<dbReference type="SUPFAM" id="SSF47384">
    <property type="entry name" value="Homodimeric domain of signal transducing histidine kinase"/>
    <property type="match status" value="1"/>
</dbReference>
<sequence length="719" mass="83100">MERLYYQWWDEEVNEKYQVIKRFSYLLWVIAVFFTILCLLLRSDTYMIIKFSMPWILVHSGQCYLICYLDKKSYLAKSIFSILFAEGNCACLWIQGNVLWKEVNILGQMLAFVYINSFELPFIQAWYNKTFVIAKHILVWNHFKYFTGEYEWFQLGFFAHLLAFLILFLYNLDSSFLKEKSYERFIAHHKLHCMQSRMSLIFNLFPDGIVILSYENDILYSNQNLKRLLKCRDSEEIINLLSNIEYCDGKKYANLSNSNKILDDIGNVQHLNLNQEIMLGLAKVDEYNLEWKAQKVIWEETEAVLLTVRDVNNLIQLEQTTADNKLKNVLLRSVSHELRTPINSISFFAEEVSRESCIANNKSLMQKLKVISVSSNLLLSLVNDLLDYSRMVAGVFSTQRSKFELFSTIESCIQLIKIQAEKKGIRVITRLDPQLPAYAFSDQLRLSQVLLNLLSNALKFTLKGQIDIACFLDIHHKLKISVKDTGIGIKKHKLKGLFKEFNTEISQNINPQGCGLGLFIANRIAKELGGESIKVKSKTNKGSKFDFSVYIAENMSDYEPIYEEVNPSLCENKRPYASIRNFDYLIESKKRAEILIADDNDLNRIILGTSLAAYNIIYDEACSGKEAVRLTFESDRRSKPYKLIIMDGSMPELNGWEASKMILDSYFQGEIKSLPAILGYTAFNSDDELKLCIESGMKEVITKPCSSELLIRTVFKYLS</sequence>
<dbReference type="InterPro" id="IPR011006">
    <property type="entry name" value="CheY-like_superfamily"/>
</dbReference>
<keyword evidence="4" id="KW-0808">Transferase</keyword>
<dbReference type="InterPro" id="IPR005467">
    <property type="entry name" value="His_kinase_dom"/>
</dbReference>
<gene>
    <name evidence="10" type="ORF">BSTOLATCC_MIC34167</name>
</gene>
<proteinExistence type="predicted"/>
<evidence type="ECO:0000256" key="3">
    <source>
        <dbReference type="ARBA" id="ARBA00022553"/>
    </source>
</evidence>
<evidence type="ECO:0000313" key="10">
    <source>
        <dbReference type="EMBL" id="CAG9323518.1"/>
    </source>
</evidence>
<name>A0AAU9JDC0_9CILI</name>
<dbReference type="Pfam" id="PF00512">
    <property type="entry name" value="HisKA"/>
    <property type="match status" value="1"/>
</dbReference>
<feature type="domain" description="Histidine kinase" evidence="8">
    <location>
        <begin position="333"/>
        <end position="553"/>
    </location>
</feature>